<gene>
    <name evidence="1" type="ORF">PCAMFM013_S020g000212</name>
</gene>
<sequence length="50" mass="5690">MKGRHSVDRILFPMMNFKTDAKTVSMHARRVGMITMIALGETIPPYIGIR</sequence>
<accession>A0A0G4PLM3</accession>
<reference evidence="1 2" key="1">
    <citation type="journal article" date="2014" name="Nat. Commun.">
        <title>Multiple recent horizontal transfers of a large genomic region in cheese making fungi.</title>
        <authorList>
            <person name="Cheeseman K."/>
            <person name="Ropars J."/>
            <person name="Renault P."/>
            <person name="Dupont J."/>
            <person name="Gouzy J."/>
            <person name="Branca A."/>
            <person name="Abraham A.L."/>
            <person name="Ceppi M."/>
            <person name="Conseiller E."/>
            <person name="Debuchy R."/>
            <person name="Malagnac F."/>
            <person name="Goarin A."/>
            <person name="Silar P."/>
            <person name="Lacoste S."/>
            <person name="Sallet E."/>
            <person name="Bensimon A."/>
            <person name="Giraud T."/>
            <person name="Brygoo Y."/>
        </authorList>
    </citation>
    <scope>NUCLEOTIDE SEQUENCE [LARGE SCALE GENOMIC DNA]</scope>
    <source>
        <strain evidence="2">FM 013</strain>
    </source>
</reference>
<keyword evidence="2" id="KW-1185">Reference proteome</keyword>
<dbReference type="EMBL" id="HG793153">
    <property type="protein sequence ID" value="CRL27053.1"/>
    <property type="molecule type" value="Genomic_DNA"/>
</dbReference>
<evidence type="ECO:0000313" key="1">
    <source>
        <dbReference type="EMBL" id="CRL27053.1"/>
    </source>
</evidence>
<organism evidence="1 2">
    <name type="scientific">Penicillium camemberti (strain FM 013)</name>
    <dbReference type="NCBI Taxonomy" id="1429867"/>
    <lineage>
        <taxon>Eukaryota</taxon>
        <taxon>Fungi</taxon>
        <taxon>Dikarya</taxon>
        <taxon>Ascomycota</taxon>
        <taxon>Pezizomycotina</taxon>
        <taxon>Eurotiomycetes</taxon>
        <taxon>Eurotiomycetidae</taxon>
        <taxon>Eurotiales</taxon>
        <taxon>Aspergillaceae</taxon>
        <taxon>Penicillium</taxon>
    </lineage>
</organism>
<protein>
    <submittedName>
        <fullName evidence="1">Str. FM013</fullName>
    </submittedName>
</protein>
<dbReference type="AlphaFoldDB" id="A0A0G4PLM3"/>
<name>A0A0G4PLM3_PENC3</name>
<dbReference type="Proteomes" id="UP000053732">
    <property type="component" value="Unassembled WGS sequence"/>
</dbReference>
<evidence type="ECO:0000313" key="2">
    <source>
        <dbReference type="Proteomes" id="UP000053732"/>
    </source>
</evidence>
<proteinExistence type="predicted"/>